<evidence type="ECO:0000256" key="5">
    <source>
        <dbReference type="ARBA" id="ARBA00022729"/>
    </source>
</evidence>
<dbReference type="PANTHER" id="PTHR46216:SF3">
    <property type="entry name" value="PROSAPOSIN RECEPTOR GPR37"/>
    <property type="match status" value="1"/>
</dbReference>
<dbReference type="InterPro" id="IPR003909">
    <property type="entry name" value="GPR37_orph"/>
</dbReference>
<feature type="chain" id="PRO_5034549660" evidence="17">
    <location>
        <begin position="30"/>
        <end position="622"/>
    </location>
</feature>
<feature type="transmembrane region" description="Helical" evidence="16">
    <location>
        <begin position="264"/>
        <end position="292"/>
    </location>
</feature>
<keyword evidence="6" id="KW-0832">Ubl conjugation</keyword>
<keyword evidence="20" id="KW-1185">Reference proteome</keyword>
<evidence type="ECO:0000256" key="3">
    <source>
        <dbReference type="ARBA" id="ARBA00022475"/>
    </source>
</evidence>
<dbReference type="CDD" id="cd15127">
    <property type="entry name" value="7tmA_GPR37"/>
    <property type="match status" value="1"/>
</dbReference>
<evidence type="ECO:0000259" key="18">
    <source>
        <dbReference type="PROSITE" id="PS50262"/>
    </source>
</evidence>
<dbReference type="Ensembl" id="ENSSFOT00015049963.1">
    <property type="protein sequence ID" value="ENSSFOP00015046370.1"/>
    <property type="gene ID" value="ENSSFOG00015028102.1"/>
</dbReference>
<dbReference type="FunFam" id="1.20.1070.10:FF:000059">
    <property type="entry name" value="G protein-coupled receptor 37"/>
    <property type="match status" value="1"/>
</dbReference>
<dbReference type="PRINTS" id="PR01421">
    <property type="entry name" value="GPR37ORPHANR"/>
</dbReference>
<keyword evidence="4 16" id="KW-0812">Transmembrane</keyword>
<organism evidence="19 20">
    <name type="scientific">Scleropages formosus</name>
    <name type="common">Asian bonytongue</name>
    <name type="synonym">Osteoglossum formosum</name>
    <dbReference type="NCBI Taxonomy" id="113540"/>
    <lineage>
        <taxon>Eukaryota</taxon>
        <taxon>Metazoa</taxon>
        <taxon>Chordata</taxon>
        <taxon>Craniata</taxon>
        <taxon>Vertebrata</taxon>
        <taxon>Euteleostomi</taxon>
        <taxon>Actinopterygii</taxon>
        <taxon>Neopterygii</taxon>
        <taxon>Teleostei</taxon>
        <taxon>Osteoglossocephala</taxon>
        <taxon>Osteoglossomorpha</taxon>
        <taxon>Osteoglossiformes</taxon>
        <taxon>Osteoglossidae</taxon>
        <taxon>Scleropages</taxon>
    </lineage>
</organism>
<dbReference type="AlphaFoldDB" id="A0A8C9T3R1"/>
<evidence type="ECO:0000256" key="10">
    <source>
        <dbReference type="ARBA" id="ARBA00023157"/>
    </source>
</evidence>
<keyword evidence="7 16" id="KW-1133">Transmembrane helix</keyword>
<dbReference type="GO" id="GO:0036505">
    <property type="term" value="F:prosaposin receptor activity"/>
    <property type="evidence" value="ECO:0007669"/>
    <property type="project" value="TreeGrafter"/>
</dbReference>
<keyword evidence="10" id="KW-1015">Disulfide bond</keyword>
<dbReference type="GO" id="GO:0007193">
    <property type="term" value="P:adenylate cyclase-inhibiting G protein-coupled receptor signaling pathway"/>
    <property type="evidence" value="ECO:0007669"/>
    <property type="project" value="TreeGrafter"/>
</dbReference>
<reference evidence="19" key="2">
    <citation type="submission" date="2025-08" db="UniProtKB">
        <authorList>
            <consortium name="Ensembl"/>
        </authorList>
    </citation>
    <scope>IDENTIFICATION</scope>
</reference>
<dbReference type="GO" id="GO:0008528">
    <property type="term" value="F:G protein-coupled peptide receptor activity"/>
    <property type="evidence" value="ECO:0007669"/>
    <property type="project" value="TreeGrafter"/>
</dbReference>
<feature type="signal peptide" evidence="17">
    <location>
        <begin position="1"/>
        <end position="29"/>
    </location>
</feature>
<feature type="transmembrane region" description="Helical" evidence="16">
    <location>
        <begin position="537"/>
        <end position="557"/>
    </location>
</feature>
<feature type="domain" description="G-protein coupled receptors family 1 profile" evidence="18">
    <location>
        <begin position="283"/>
        <end position="554"/>
    </location>
</feature>
<dbReference type="Pfam" id="PF00001">
    <property type="entry name" value="7tm_1"/>
    <property type="match status" value="1"/>
</dbReference>
<dbReference type="OrthoDB" id="9939725at2759"/>
<comment type="subcellular location">
    <subcellularLocation>
        <location evidence="2">Cell membrane</location>
        <topology evidence="2">Multi-pass membrane protein</topology>
    </subcellularLocation>
    <subcellularLocation>
        <location evidence="1">Cell projection</location>
    </subcellularLocation>
</comment>
<reference evidence="19 20" key="1">
    <citation type="submission" date="2019-04" db="EMBL/GenBank/DDBJ databases">
        <authorList>
            <consortium name="Wellcome Sanger Institute Data Sharing"/>
        </authorList>
    </citation>
    <scope>NUCLEOTIDE SEQUENCE [LARGE SCALE GENOMIC DNA]</scope>
</reference>
<keyword evidence="13" id="KW-0807">Transducer</keyword>
<evidence type="ECO:0000256" key="11">
    <source>
        <dbReference type="ARBA" id="ARBA00023170"/>
    </source>
</evidence>
<keyword evidence="3" id="KW-1003">Cell membrane</keyword>
<evidence type="ECO:0000256" key="2">
    <source>
        <dbReference type="ARBA" id="ARBA00004651"/>
    </source>
</evidence>
<evidence type="ECO:0000256" key="17">
    <source>
        <dbReference type="SAM" id="SignalP"/>
    </source>
</evidence>
<proteinExistence type="predicted"/>
<dbReference type="GO" id="GO:0005886">
    <property type="term" value="C:plasma membrane"/>
    <property type="evidence" value="ECO:0007669"/>
    <property type="project" value="UniProtKB-SubCell"/>
</dbReference>
<evidence type="ECO:0000313" key="19">
    <source>
        <dbReference type="Ensembl" id="ENSSFOP00015046370.1"/>
    </source>
</evidence>
<dbReference type="GO" id="GO:0042995">
    <property type="term" value="C:cell projection"/>
    <property type="evidence" value="ECO:0007669"/>
    <property type="project" value="UniProtKB-SubCell"/>
</dbReference>
<evidence type="ECO:0000256" key="16">
    <source>
        <dbReference type="SAM" id="Phobius"/>
    </source>
</evidence>
<evidence type="ECO:0000313" key="20">
    <source>
        <dbReference type="Proteomes" id="UP000694397"/>
    </source>
</evidence>
<feature type="compositionally biased region" description="Low complexity" evidence="15">
    <location>
        <begin position="111"/>
        <end position="121"/>
    </location>
</feature>
<feature type="transmembrane region" description="Helical" evidence="16">
    <location>
        <begin position="304"/>
        <end position="324"/>
    </location>
</feature>
<dbReference type="PROSITE" id="PS50262">
    <property type="entry name" value="G_PROTEIN_RECEP_F1_2"/>
    <property type="match status" value="1"/>
</dbReference>
<keyword evidence="5 17" id="KW-0732">Signal</keyword>
<feature type="region of interest" description="Disordered" evidence="15">
    <location>
        <begin position="95"/>
        <end position="142"/>
    </location>
</feature>
<reference evidence="19" key="3">
    <citation type="submission" date="2025-09" db="UniProtKB">
        <authorList>
            <consortium name="Ensembl"/>
        </authorList>
    </citation>
    <scope>IDENTIFICATION</scope>
</reference>
<keyword evidence="11" id="KW-0675">Receptor</keyword>
<feature type="transmembrane region" description="Helical" evidence="16">
    <location>
        <begin position="448"/>
        <end position="469"/>
    </location>
</feature>
<evidence type="ECO:0000256" key="7">
    <source>
        <dbReference type="ARBA" id="ARBA00022989"/>
    </source>
</evidence>
<dbReference type="PANTHER" id="PTHR46216">
    <property type="entry name" value="PROSAPOSIN RECEPTOR GPR37 FAMILY MEMBER"/>
    <property type="match status" value="1"/>
</dbReference>
<protein>
    <submittedName>
        <fullName evidence="19">G protein-coupled receptor 37</fullName>
    </submittedName>
</protein>
<dbReference type="Gene3D" id="1.20.1070.10">
    <property type="entry name" value="Rhodopsin 7-helix transmembrane proteins"/>
    <property type="match status" value="1"/>
</dbReference>
<keyword evidence="12" id="KW-0325">Glycoprotein</keyword>
<evidence type="ECO:0000256" key="9">
    <source>
        <dbReference type="ARBA" id="ARBA00023136"/>
    </source>
</evidence>
<dbReference type="GO" id="GO:0043235">
    <property type="term" value="C:receptor complex"/>
    <property type="evidence" value="ECO:0007669"/>
    <property type="project" value="TreeGrafter"/>
</dbReference>
<feature type="transmembrane region" description="Helical" evidence="16">
    <location>
        <begin position="344"/>
        <end position="365"/>
    </location>
</feature>
<keyword evidence="8" id="KW-0297">G-protein coupled receptor</keyword>
<evidence type="ECO:0000256" key="14">
    <source>
        <dbReference type="ARBA" id="ARBA00023273"/>
    </source>
</evidence>
<gene>
    <name evidence="19" type="primary">GPR37</name>
    <name evidence="19" type="synonym">LOC108918698</name>
</gene>
<dbReference type="InterPro" id="IPR000276">
    <property type="entry name" value="GPCR_Rhodpsn"/>
</dbReference>
<feature type="transmembrane region" description="Helical" evidence="16">
    <location>
        <begin position="386"/>
        <end position="405"/>
    </location>
</feature>
<accession>A0A8C9T3R1</accession>
<sequence length="622" mass="68628">MRGSTSFKAMRAPLLWIVFALSWGVDVSAQREHYKTRADDFSRKSRLYERSVLGGGQRWRGARGRSLHEASDERGHDATGVSSWGLFGTGLDRPSRGFAETASSAKRRGSSAEGAAASLRSPEIPAAMETPGGCCAASSSSSSSTRWMARERAWRAMSNRRKRGTVDRWKKTFKSGRKRSSKTPHVHIGADTLLDGVHGAWEPLPRPLALNQSTNKPPDMTRSHDLFTAPGDFFRKTTLPMPLTTQDKSKDARNPFYPVTHDSFGAYATMCVSVVIFTVGILGNIAIMCIVCHNYYMRSISNSLLANLALWDFLIIFFCLPLVVFHELTKNWLLGDFSCKIIPYIEVASLGVTTFTLCALCIDRFRAATNVQMYYEMMESCASTSAKLAVIWVGALLLALPELLLRQLEREEGEPAAVRPCERCVVRVSPELPDTVYVLALTYEGARLWWYFGCYFCLPTLFTIGSSLATARKIRQAERACVRGSKKQIRLESQMNCTVVALAILYGLCVVPENVCNIVSAYMAAGVPPRTMEVLQLVAQLLLFSKSAAAPALLLCLCRPFGRAFLDCCCCCCCCCEECGPVRSSAATSDDNEHECTTELELSPFSTIRREMSACAAVGTRC</sequence>
<evidence type="ECO:0000256" key="4">
    <source>
        <dbReference type="ARBA" id="ARBA00022692"/>
    </source>
</evidence>
<dbReference type="Proteomes" id="UP000694397">
    <property type="component" value="Chromosome 21"/>
</dbReference>
<keyword evidence="14" id="KW-0966">Cell projection</keyword>
<evidence type="ECO:0000256" key="13">
    <source>
        <dbReference type="ARBA" id="ARBA00023224"/>
    </source>
</evidence>
<feature type="region of interest" description="Disordered" evidence="15">
    <location>
        <begin position="58"/>
        <end position="79"/>
    </location>
</feature>
<dbReference type="GO" id="GO:0043410">
    <property type="term" value="P:positive regulation of MAPK cascade"/>
    <property type="evidence" value="ECO:0007669"/>
    <property type="project" value="TreeGrafter"/>
</dbReference>
<dbReference type="InterPro" id="IPR017452">
    <property type="entry name" value="GPCR_Rhodpsn_7TM"/>
</dbReference>
<keyword evidence="9 16" id="KW-0472">Membrane</keyword>
<evidence type="ECO:0000256" key="12">
    <source>
        <dbReference type="ARBA" id="ARBA00023180"/>
    </source>
</evidence>
<feature type="transmembrane region" description="Helical" evidence="16">
    <location>
        <begin position="499"/>
        <end position="525"/>
    </location>
</feature>
<evidence type="ECO:0000256" key="1">
    <source>
        <dbReference type="ARBA" id="ARBA00004316"/>
    </source>
</evidence>
<evidence type="ECO:0000256" key="6">
    <source>
        <dbReference type="ARBA" id="ARBA00022843"/>
    </source>
</evidence>
<name>A0A8C9T3R1_SCLFO</name>
<feature type="compositionally biased region" description="Basic and acidic residues" evidence="15">
    <location>
        <begin position="66"/>
        <end position="77"/>
    </location>
</feature>
<evidence type="ECO:0000256" key="15">
    <source>
        <dbReference type="SAM" id="MobiDB-lite"/>
    </source>
</evidence>
<dbReference type="SUPFAM" id="SSF81321">
    <property type="entry name" value="Family A G protein-coupled receptor-like"/>
    <property type="match status" value="1"/>
</dbReference>
<evidence type="ECO:0000256" key="8">
    <source>
        <dbReference type="ARBA" id="ARBA00023040"/>
    </source>
</evidence>
<dbReference type="GeneTree" id="ENSGT01150000286942"/>
<dbReference type="PRINTS" id="PR00237">
    <property type="entry name" value="GPCRRHODOPSN"/>
</dbReference>